<sequence>MGKQPIFRLINMPMIGPAAKSTPCSRPEGAARYSAGVASAPAVAAPGKILVLMLAAAWFLSYCDRVNLSVAAVSMQAQFGWAEATKGWVMASVFVGYIASQLAGGVIALRIGAVRAVGLGVLGFSFATLATPAAATHSLGTLVALRITLGAFEGLVIPATYSLVGAWAAPNERARLIAIVASGATLGAPGGLALSGVLDDQFGWPAVFHAFGAIGLVWVFFWICIAGKSGEGAVADRAGAKPAGDGATLPVLRMLSHPALWAAAAAKFGLNWIVYVFIAWLPSYYSAVQNTEIAASAMLSALPWLSMTLMLHISAMRADRMLTSGMDPTFVRKAMQAVGIGGGIVFLLLAPLAASPLQAALCTCAATGFLAFCFSGADAAMLDMALRRRGVIGGFANALGNFPGIVAIPLIGWSIDLTGSYSAGFVSSAAVGALSLFVWLRYGVARRVFE</sequence>
<proteinExistence type="predicted"/>
<dbReference type="Pfam" id="PF07690">
    <property type="entry name" value="MFS_1"/>
    <property type="match status" value="1"/>
</dbReference>
<dbReference type="InterPro" id="IPR020846">
    <property type="entry name" value="MFS_dom"/>
</dbReference>
<feature type="transmembrane region" description="Helical" evidence="5">
    <location>
        <begin position="358"/>
        <end position="382"/>
    </location>
</feature>
<comment type="caution">
    <text evidence="7">The sequence shown here is derived from an EMBL/GenBank/DDBJ whole genome shotgun (WGS) entry which is preliminary data.</text>
</comment>
<evidence type="ECO:0000259" key="6">
    <source>
        <dbReference type="PROSITE" id="PS50850"/>
    </source>
</evidence>
<feature type="transmembrane region" description="Helical" evidence="5">
    <location>
        <begin position="259"/>
        <end position="281"/>
    </location>
</feature>
<keyword evidence="4 5" id="KW-0472">Membrane</keyword>
<keyword evidence="2 5" id="KW-0812">Transmembrane</keyword>
<reference evidence="7 8" key="1">
    <citation type="submission" date="2017-12" db="EMBL/GenBank/DDBJ databases">
        <authorList>
            <person name="Hurst M.R.H."/>
        </authorList>
    </citation>
    <scope>NUCLEOTIDE SEQUENCE [LARGE SCALE GENOMIC DNA]</scope>
    <source>
        <strain evidence="7 8">SY-3-19</strain>
    </source>
</reference>
<evidence type="ECO:0000256" key="1">
    <source>
        <dbReference type="ARBA" id="ARBA00004141"/>
    </source>
</evidence>
<comment type="subcellular location">
    <subcellularLocation>
        <location evidence="1">Membrane</location>
        <topology evidence="1">Multi-pass membrane protein</topology>
    </subcellularLocation>
</comment>
<protein>
    <recommendedName>
        <fullName evidence="6">Major facilitator superfamily (MFS) profile domain-containing protein</fullName>
    </recommendedName>
</protein>
<evidence type="ECO:0000256" key="3">
    <source>
        <dbReference type="ARBA" id="ARBA00022989"/>
    </source>
</evidence>
<feature type="transmembrane region" description="Helical" evidence="5">
    <location>
        <begin position="204"/>
        <end position="225"/>
    </location>
</feature>
<evidence type="ECO:0000256" key="4">
    <source>
        <dbReference type="ARBA" id="ARBA00023136"/>
    </source>
</evidence>
<keyword evidence="8" id="KW-1185">Reference proteome</keyword>
<accession>A0A2S7KA65</accession>
<evidence type="ECO:0000256" key="5">
    <source>
        <dbReference type="SAM" id="Phobius"/>
    </source>
</evidence>
<feature type="transmembrane region" description="Helical" evidence="5">
    <location>
        <begin position="116"/>
        <end position="135"/>
    </location>
</feature>
<keyword evidence="3 5" id="KW-1133">Transmembrane helix</keyword>
<dbReference type="InterPro" id="IPR036259">
    <property type="entry name" value="MFS_trans_sf"/>
</dbReference>
<dbReference type="SUPFAM" id="SSF103473">
    <property type="entry name" value="MFS general substrate transporter"/>
    <property type="match status" value="1"/>
</dbReference>
<feature type="transmembrane region" description="Helical" evidence="5">
    <location>
        <begin position="147"/>
        <end position="169"/>
    </location>
</feature>
<organism evidence="7 8">
    <name type="scientific">Hyphococcus luteus</name>
    <dbReference type="NCBI Taxonomy" id="2058213"/>
    <lineage>
        <taxon>Bacteria</taxon>
        <taxon>Pseudomonadati</taxon>
        <taxon>Pseudomonadota</taxon>
        <taxon>Alphaproteobacteria</taxon>
        <taxon>Parvularculales</taxon>
        <taxon>Parvularculaceae</taxon>
        <taxon>Hyphococcus</taxon>
    </lineage>
</organism>
<gene>
    <name evidence="7" type="ORF">CW354_00580</name>
</gene>
<feature type="domain" description="Major facilitator superfamily (MFS) profile" evidence="6">
    <location>
        <begin position="50"/>
        <end position="447"/>
    </location>
</feature>
<feature type="transmembrane region" description="Helical" evidence="5">
    <location>
        <begin position="394"/>
        <end position="415"/>
    </location>
</feature>
<feature type="transmembrane region" description="Helical" evidence="5">
    <location>
        <begin position="88"/>
        <end position="109"/>
    </location>
</feature>
<feature type="transmembrane region" description="Helical" evidence="5">
    <location>
        <begin position="176"/>
        <end position="198"/>
    </location>
</feature>
<dbReference type="Gene3D" id="1.20.1250.20">
    <property type="entry name" value="MFS general substrate transporter like domains"/>
    <property type="match status" value="2"/>
</dbReference>
<feature type="transmembrane region" description="Helical" evidence="5">
    <location>
        <begin position="421"/>
        <end position="440"/>
    </location>
</feature>
<dbReference type="EMBL" id="PJCH01000001">
    <property type="protein sequence ID" value="PQA89406.1"/>
    <property type="molecule type" value="Genomic_DNA"/>
</dbReference>
<dbReference type="AlphaFoldDB" id="A0A2S7KA65"/>
<dbReference type="InterPro" id="IPR050382">
    <property type="entry name" value="MFS_Na/Anion_cotransporter"/>
</dbReference>
<dbReference type="PROSITE" id="PS50850">
    <property type="entry name" value="MFS"/>
    <property type="match status" value="1"/>
</dbReference>
<dbReference type="GO" id="GO:0022857">
    <property type="term" value="F:transmembrane transporter activity"/>
    <property type="evidence" value="ECO:0007669"/>
    <property type="project" value="InterPro"/>
</dbReference>
<evidence type="ECO:0000313" key="7">
    <source>
        <dbReference type="EMBL" id="PQA89406.1"/>
    </source>
</evidence>
<dbReference type="GO" id="GO:0016020">
    <property type="term" value="C:membrane"/>
    <property type="evidence" value="ECO:0007669"/>
    <property type="project" value="UniProtKB-SubCell"/>
</dbReference>
<evidence type="ECO:0000256" key="2">
    <source>
        <dbReference type="ARBA" id="ARBA00022692"/>
    </source>
</evidence>
<dbReference type="InterPro" id="IPR011701">
    <property type="entry name" value="MFS"/>
</dbReference>
<dbReference type="Proteomes" id="UP000239504">
    <property type="component" value="Unassembled WGS sequence"/>
</dbReference>
<name>A0A2S7KA65_9PROT</name>
<dbReference type="PANTHER" id="PTHR11662">
    <property type="entry name" value="SOLUTE CARRIER FAMILY 17"/>
    <property type="match status" value="1"/>
</dbReference>
<feature type="transmembrane region" description="Helical" evidence="5">
    <location>
        <begin position="35"/>
        <end position="60"/>
    </location>
</feature>
<dbReference type="PANTHER" id="PTHR11662:SF399">
    <property type="entry name" value="FI19708P1-RELATED"/>
    <property type="match status" value="1"/>
</dbReference>
<feature type="transmembrane region" description="Helical" evidence="5">
    <location>
        <begin position="334"/>
        <end position="352"/>
    </location>
</feature>
<evidence type="ECO:0000313" key="8">
    <source>
        <dbReference type="Proteomes" id="UP000239504"/>
    </source>
</evidence>
<feature type="transmembrane region" description="Helical" evidence="5">
    <location>
        <begin position="293"/>
        <end position="313"/>
    </location>
</feature>